<dbReference type="EMBL" id="BMYI01000037">
    <property type="protein sequence ID" value="GHC40874.1"/>
    <property type="molecule type" value="Genomic_DNA"/>
</dbReference>
<protein>
    <submittedName>
        <fullName evidence="1">Uncharacterized protein</fullName>
    </submittedName>
</protein>
<evidence type="ECO:0000313" key="1">
    <source>
        <dbReference type="EMBL" id="GHC40874.1"/>
    </source>
</evidence>
<keyword evidence="2" id="KW-1185">Reference proteome</keyword>
<accession>A0ABQ3FTX7</accession>
<evidence type="ECO:0000313" key="2">
    <source>
        <dbReference type="Proteomes" id="UP000658305"/>
    </source>
</evidence>
<dbReference type="RefSeq" id="WP_189382859.1">
    <property type="nucleotide sequence ID" value="NZ_BMYI01000037.1"/>
</dbReference>
<comment type="caution">
    <text evidence="1">The sequence shown here is derived from an EMBL/GenBank/DDBJ whole genome shotgun (WGS) entry which is preliminary data.</text>
</comment>
<name>A0ABQ3FTX7_9RHOB</name>
<organism evidence="1 2">
    <name type="scientific">Gemmobacter nanjingensis</name>
    <dbReference type="NCBI Taxonomy" id="488454"/>
    <lineage>
        <taxon>Bacteria</taxon>
        <taxon>Pseudomonadati</taxon>
        <taxon>Pseudomonadota</taxon>
        <taxon>Alphaproteobacteria</taxon>
        <taxon>Rhodobacterales</taxon>
        <taxon>Paracoccaceae</taxon>
        <taxon>Gemmobacter</taxon>
    </lineage>
</organism>
<gene>
    <name evidence="1" type="ORF">GCM10007291_48440</name>
</gene>
<proteinExistence type="predicted"/>
<reference evidence="2" key="1">
    <citation type="journal article" date="2019" name="Int. J. Syst. Evol. Microbiol.">
        <title>The Global Catalogue of Microorganisms (GCM) 10K type strain sequencing project: providing services to taxonomists for standard genome sequencing and annotation.</title>
        <authorList>
            <consortium name="The Broad Institute Genomics Platform"/>
            <consortium name="The Broad Institute Genome Sequencing Center for Infectious Disease"/>
            <person name="Wu L."/>
            <person name="Ma J."/>
        </authorList>
    </citation>
    <scope>NUCLEOTIDE SEQUENCE [LARGE SCALE GENOMIC DNA]</scope>
    <source>
        <strain evidence="2">KCTC 23298</strain>
    </source>
</reference>
<dbReference type="Proteomes" id="UP000658305">
    <property type="component" value="Unassembled WGS sequence"/>
</dbReference>
<sequence length="189" mass="20623">MTITLRDRPDGQVELVVQKPVVVGVLADRDLAERFVAFLTLEDDAAEEDSVRIATDGNDEVAQELDLAQIAQEVAPVPSKPRSRRKQRAQLPAVIDKPKAPALLPVVRPALTDTQLDEAFGLLGGGEKLSAVAIRFGVPMSQLRGYWAQHRKQVQQHLADGGQQPCSLCQKPFTPSISNPETCARCSHE</sequence>